<dbReference type="SUPFAM" id="SSF53474">
    <property type="entry name" value="alpha/beta-Hydrolases"/>
    <property type="match status" value="1"/>
</dbReference>
<dbReference type="EMBL" id="ML996575">
    <property type="protein sequence ID" value="KAF2756424.1"/>
    <property type="molecule type" value="Genomic_DNA"/>
</dbReference>
<dbReference type="InterPro" id="IPR029058">
    <property type="entry name" value="AB_hydrolase_fold"/>
</dbReference>
<accession>A0A6A6W329</accession>
<organism evidence="3 4">
    <name type="scientific">Pseudovirgaria hyperparasitica</name>
    <dbReference type="NCBI Taxonomy" id="470096"/>
    <lineage>
        <taxon>Eukaryota</taxon>
        <taxon>Fungi</taxon>
        <taxon>Dikarya</taxon>
        <taxon>Ascomycota</taxon>
        <taxon>Pezizomycotina</taxon>
        <taxon>Dothideomycetes</taxon>
        <taxon>Dothideomycetes incertae sedis</taxon>
        <taxon>Acrospermales</taxon>
        <taxon>Acrospermaceae</taxon>
        <taxon>Pseudovirgaria</taxon>
    </lineage>
</organism>
<dbReference type="PANTHER" id="PTHR43039">
    <property type="entry name" value="ESTERASE-RELATED"/>
    <property type="match status" value="1"/>
</dbReference>
<keyword evidence="3" id="KW-0378">Hydrolase</keyword>
<evidence type="ECO:0000313" key="4">
    <source>
        <dbReference type="Proteomes" id="UP000799437"/>
    </source>
</evidence>
<dbReference type="Gene3D" id="3.30.70.100">
    <property type="match status" value="1"/>
</dbReference>
<dbReference type="Pfam" id="PF00561">
    <property type="entry name" value="Abhydrolase_1"/>
    <property type="match status" value="1"/>
</dbReference>
<comment type="similarity">
    <text evidence="1">Belongs to the AB hydrolase superfamily.</text>
</comment>
<feature type="domain" description="AB hydrolase-1" evidence="2">
    <location>
        <begin position="300"/>
        <end position="407"/>
    </location>
</feature>
<dbReference type="Proteomes" id="UP000799437">
    <property type="component" value="Unassembled WGS sequence"/>
</dbReference>
<evidence type="ECO:0000256" key="1">
    <source>
        <dbReference type="ARBA" id="ARBA00008645"/>
    </source>
</evidence>
<sequence length="557" mass="62207">MAPQAGILYVTMAPQASLPAAQFHDWYDNEHGPLRLRLPYITNGFRYRANDMDGKDPTKEPEWMAAYDVTDMNEMTKEQYTRLRREPIQTQRERDTMKQIKVDRKFYDLVLVRTSSNFEDIEQIGAQTKDVASVLVARIFTLKEGAKDKEEEFLKWYDEEHLPMLEKVPGWRRGRVYKSSSIEPVNEVQYLALHNYLPENGLGGEEFQAAISTPWKKDIVANVIDDRSRRTFDLYYTFGPAPRDLAAPASLDALASWNYSDGVTKTYKEKERAIVESYVTTADGAVLPYRLEGSTNPEAPLIILCNSVLVTWGIWDAFVEHFLSDPKNQHFRILRYNSRGRTANTGSQNITLDVLAADIITILDALRVPKAASLFGVSLGGATVLNAALKYPSRVGSFISCDTNSKSPAGNSTAWAERIDIAEKQGIKAQSGEPLVGSELAEKTVRRWFVPESYDGGVSEKEIQRVKDMVASNSLDGFKKGVRALFDYDVEGLMRSSKVKGAFVVGAGDGVLPKTMAEMAKNYGDGVHLAVIDGAGHLPMVEKPREFADVVERFMAG</sequence>
<dbReference type="OrthoDB" id="2851338at2759"/>
<dbReference type="InterPro" id="IPR011008">
    <property type="entry name" value="Dimeric_a/b-barrel"/>
</dbReference>
<gene>
    <name evidence="3" type="ORF">EJ05DRAFT_64666</name>
</gene>
<evidence type="ECO:0000259" key="2">
    <source>
        <dbReference type="Pfam" id="PF00561"/>
    </source>
</evidence>
<evidence type="ECO:0000313" key="3">
    <source>
        <dbReference type="EMBL" id="KAF2756424.1"/>
    </source>
</evidence>
<proteinExistence type="inferred from homology"/>
<reference evidence="3" key="1">
    <citation type="journal article" date="2020" name="Stud. Mycol.">
        <title>101 Dothideomycetes genomes: a test case for predicting lifestyles and emergence of pathogens.</title>
        <authorList>
            <person name="Haridas S."/>
            <person name="Albert R."/>
            <person name="Binder M."/>
            <person name="Bloem J."/>
            <person name="Labutti K."/>
            <person name="Salamov A."/>
            <person name="Andreopoulos B."/>
            <person name="Baker S."/>
            <person name="Barry K."/>
            <person name="Bills G."/>
            <person name="Bluhm B."/>
            <person name="Cannon C."/>
            <person name="Castanera R."/>
            <person name="Culley D."/>
            <person name="Daum C."/>
            <person name="Ezra D."/>
            <person name="Gonzalez J."/>
            <person name="Henrissat B."/>
            <person name="Kuo A."/>
            <person name="Liang C."/>
            <person name="Lipzen A."/>
            <person name="Lutzoni F."/>
            <person name="Magnuson J."/>
            <person name="Mondo S."/>
            <person name="Nolan M."/>
            <person name="Ohm R."/>
            <person name="Pangilinan J."/>
            <person name="Park H.-J."/>
            <person name="Ramirez L."/>
            <person name="Alfaro M."/>
            <person name="Sun H."/>
            <person name="Tritt A."/>
            <person name="Yoshinaga Y."/>
            <person name="Zwiers L.-H."/>
            <person name="Turgeon B."/>
            <person name="Goodwin S."/>
            <person name="Spatafora J."/>
            <person name="Crous P."/>
            <person name="Grigoriev I."/>
        </authorList>
    </citation>
    <scope>NUCLEOTIDE SEQUENCE</scope>
    <source>
        <strain evidence="3">CBS 121739</strain>
    </source>
</reference>
<name>A0A6A6W329_9PEZI</name>
<dbReference type="SUPFAM" id="SSF54909">
    <property type="entry name" value="Dimeric alpha+beta barrel"/>
    <property type="match status" value="2"/>
</dbReference>
<dbReference type="GO" id="GO:0016787">
    <property type="term" value="F:hydrolase activity"/>
    <property type="evidence" value="ECO:0007669"/>
    <property type="project" value="UniProtKB-KW"/>
</dbReference>
<dbReference type="RefSeq" id="XP_033598875.1">
    <property type="nucleotide sequence ID" value="XM_033749845.1"/>
</dbReference>
<dbReference type="AlphaFoldDB" id="A0A6A6W329"/>
<keyword evidence="4" id="KW-1185">Reference proteome</keyword>
<dbReference type="InterPro" id="IPR000073">
    <property type="entry name" value="AB_hydrolase_1"/>
</dbReference>
<dbReference type="GeneID" id="54490899"/>
<protein>
    <submittedName>
        <fullName evidence="3">Putative alpha/beta hydrolase</fullName>
    </submittedName>
</protein>
<dbReference type="Gene3D" id="3.40.50.1820">
    <property type="entry name" value="alpha/beta hydrolase"/>
    <property type="match status" value="1"/>
</dbReference>